<reference evidence="2 4" key="1">
    <citation type="submission" date="2018-05" db="EMBL/GenBank/DDBJ databases">
        <title>Genomic Encyclopedia of Type Strains, Phase IV (KMG-IV): sequencing the most valuable type-strain genomes for metagenomic binning, comparative biology and taxonomic classification.</title>
        <authorList>
            <person name="Goeker M."/>
        </authorList>
    </citation>
    <scope>NUCLEOTIDE SEQUENCE [LARGE SCALE GENOMIC DNA]</scope>
    <source>
        <strain evidence="3 5">DSM 45479</strain>
        <strain evidence="2 4">DSM 45480</strain>
    </source>
</reference>
<evidence type="ECO:0000313" key="4">
    <source>
        <dbReference type="Proteomes" id="UP000246005"/>
    </source>
</evidence>
<organism evidence="2 4">
    <name type="scientific">Lentzea atacamensis</name>
    <dbReference type="NCBI Taxonomy" id="531938"/>
    <lineage>
        <taxon>Bacteria</taxon>
        <taxon>Bacillati</taxon>
        <taxon>Actinomycetota</taxon>
        <taxon>Actinomycetes</taxon>
        <taxon>Pseudonocardiales</taxon>
        <taxon>Pseudonocardiaceae</taxon>
        <taxon>Lentzea</taxon>
    </lineage>
</organism>
<evidence type="ECO:0000313" key="2">
    <source>
        <dbReference type="EMBL" id="PWK86477.1"/>
    </source>
</evidence>
<dbReference type="InterPro" id="IPR016032">
    <property type="entry name" value="Sig_transdc_resp-reg_C-effctor"/>
</dbReference>
<dbReference type="GO" id="GO:0003677">
    <property type="term" value="F:DNA binding"/>
    <property type="evidence" value="ECO:0007669"/>
    <property type="project" value="InterPro"/>
</dbReference>
<dbReference type="AlphaFoldDB" id="A0A316I1A6"/>
<evidence type="ECO:0000313" key="3">
    <source>
        <dbReference type="EMBL" id="RAS59857.1"/>
    </source>
</evidence>
<dbReference type="SMART" id="SM00421">
    <property type="entry name" value="HTH_LUXR"/>
    <property type="match status" value="1"/>
</dbReference>
<dbReference type="InterPro" id="IPR036388">
    <property type="entry name" value="WH-like_DNA-bd_sf"/>
</dbReference>
<sequence>MNREIAAALFVQLRTVKIHLTKVYRKLGIDGRDQLASALRLAG</sequence>
<feature type="domain" description="HTH luxR-type" evidence="1">
    <location>
        <begin position="1"/>
        <end position="43"/>
    </location>
</feature>
<proteinExistence type="predicted"/>
<comment type="caution">
    <text evidence="2">The sequence shown here is derived from an EMBL/GenBank/DDBJ whole genome shotgun (WGS) entry which is preliminary data.</text>
</comment>
<dbReference type="OrthoDB" id="3656034at2"/>
<evidence type="ECO:0000259" key="1">
    <source>
        <dbReference type="PROSITE" id="PS50043"/>
    </source>
</evidence>
<dbReference type="Pfam" id="PF00196">
    <property type="entry name" value="GerE"/>
    <property type="match status" value="1"/>
</dbReference>
<dbReference type="Gene3D" id="1.10.10.10">
    <property type="entry name" value="Winged helix-like DNA-binding domain superfamily/Winged helix DNA-binding domain"/>
    <property type="match status" value="1"/>
</dbReference>
<dbReference type="Proteomes" id="UP000246005">
    <property type="component" value="Unassembled WGS sequence"/>
</dbReference>
<protein>
    <submittedName>
        <fullName evidence="2">Regulatory LuxR family protein</fullName>
    </submittedName>
</protein>
<evidence type="ECO:0000313" key="5">
    <source>
        <dbReference type="Proteomes" id="UP000248714"/>
    </source>
</evidence>
<dbReference type="RefSeq" id="WP_109637829.1">
    <property type="nucleotide sequence ID" value="NZ_QGHB01000005.1"/>
</dbReference>
<dbReference type="SUPFAM" id="SSF46894">
    <property type="entry name" value="C-terminal effector domain of the bipartite response regulators"/>
    <property type="match status" value="1"/>
</dbReference>
<dbReference type="EMBL" id="QGHB01000005">
    <property type="protein sequence ID" value="PWK86477.1"/>
    <property type="molecule type" value="Genomic_DNA"/>
</dbReference>
<accession>A0A316I1A6</accession>
<keyword evidence="5" id="KW-1185">Reference proteome</keyword>
<dbReference type="Proteomes" id="UP000248714">
    <property type="component" value="Unassembled WGS sequence"/>
</dbReference>
<gene>
    <name evidence="3" type="ORF">C8D87_113163</name>
    <name evidence="2" type="ORF">C8D88_105526</name>
</gene>
<dbReference type="GO" id="GO:0006355">
    <property type="term" value="P:regulation of DNA-templated transcription"/>
    <property type="evidence" value="ECO:0007669"/>
    <property type="project" value="InterPro"/>
</dbReference>
<dbReference type="PROSITE" id="PS50043">
    <property type="entry name" value="HTH_LUXR_2"/>
    <property type="match status" value="1"/>
</dbReference>
<dbReference type="InterPro" id="IPR000792">
    <property type="entry name" value="Tscrpt_reg_LuxR_C"/>
</dbReference>
<dbReference type="EMBL" id="QLTT01000013">
    <property type="protein sequence ID" value="RAS59857.1"/>
    <property type="molecule type" value="Genomic_DNA"/>
</dbReference>
<name>A0A316I1A6_9PSEU</name>